<evidence type="ECO:0000256" key="3">
    <source>
        <dbReference type="ARBA" id="ARBA00023012"/>
    </source>
</evidence>
<feature type="domain" description="Histidine kinase/HSP90-like ATPase" evidence="6">
    <location>
        <begin position="345"/>
        <end position="434"/>
    </location>
</feature>
<feature type="domain" description="Phage shock protein PspC N-terminal" evidence="7">
    <location>
        <begin position="49"/>
        <end position="99"/>
    </location>
</feature>
<evidence type="ECO:0000313" key="9">
    <source>
        <dbReference type="Proteomes" id="UP000291469"/>
    </source>
</evidence>
<keyword evidence="1" id="KW-0808">Transferase</keyword>
<feature type="transmembrane region" description="Helical" evidence="5">
    <location>
        <begin position="73"/>
        <end position="99"/>
    </location>
</feature>
<keyword evidence="8" id="KW-0067">ATP-binding</keyword>
<dbReference type="InterPro" id="IPR050482">
    <property type="entry name" value="Sensor_HK_TwoCompSys"/>
</dbReference>
<dbReference type="OrthoDB" id="3534856at2"/>
<evidence type="ECO:0000256" key="4">
    <source>
        <dbReference type="SAM" id="MobiDB-lite"/>
    </source>
</evidence>
<dbReference type="Pfam" id="PF04024">
    <property type="entry name" value="PspC"/>
    <property type="match status" value="1"/>
</dbReference>
<keyword evidence="2" id="KW-0418">Kinase</keyword>
<name>A0A411YIX7_9ACTN</name>
<keyword evidence="5" id="KW-1133">Transmembrane helix</keyword>
<reference evidence="8 9" key="1">
    <citation type="submission" date="2019-01" db="EMBL/GenBank/DDBJ databases">
        <title>Egibacter rhizosphaerae EGI 80759T.</title>
        <authorList>
            <person name="Chen D.-D."/>
            <person name="Tian Y."/>
            <person name="Jiao J.-Y."/>
            <person name="Zhang X.-T."/>
            <person name="Zhang Y.-G."/>
            <person name="Zhang Y."/>
            <person name="Xiao M."/>
            <person name="Shu W.-S."/>
            <person name="Li W.-J."/>
        </authorList>
    </citation>
    <scope>NUCLEOTIDE SEQUENCE [LARGE SCALE GENOMIC DNA]</scope>
    <source>
        <strain evidence="8 9">EGI 80759</strain>
    </source>
</reference>
<keyword evidence="5" id="KW-0472">Membrane</keyword>
<gene>
    <name evidence="8" type="ORF">ER308_16865</name>
</gene>
<dbReference type="SUPFAM" id="SSF55874">
    <property type="entry name" value="ATPase domain of HSP90 chaperone/DNA topoisomerase II/histidine kinase"/>
    <property type="match status" value="1"/>
</dbReference>
<dbReference type="InterPro" id="IPR007168">
    <property type="entry name" value="Phageshock_PspC_N"/>
</dbReference>
<feature type="transmembrane region" description="Helical" evidence="5">
    <location>
        <begin position="213"/>
        <end position="237"/>
    </location>
</feature>
<keyword evidence="8" id="KW-0547">Nucleotide-binding</keyword>
<keyword evidence="5" id="KW-0812">Transmembrane</keyword>
<evidence type="ECO:0000259" key="7">
    <source>
        <dbReference type="Pfam" id="PF04024"/>
    </source>
</evidence>
<proteinExistence type="predicted"/>
<organism evidence="8 9">
    <name type="scientific">Egibacter rhizosphaerae</name>
    <dbReference type="NCBI Taxonomy" id="1670831"/>
    <lineage>
        <taxon>Bacteria</taxon>
        <taxon>Bacillati</taxon>
        <taxon>Actinomycetota</taxon>
        <taxon>Nitriliruptoria</taxon>
        <taxon>Egibacterales</taxon>
        <taxon>Egibacteraceae</taxon>
        <taxon>Egibacter</taxon>
    </lineage>
</organism>
<dbReference type="Pfam" id="PF02518">
    <property type="entry name" value="HATPase_c"/>
    <property type="match status" value="1"/>
</dbReference>
<accession>A0A411YIX7</accession>
<dbReference type="GO" id="GO:0005524">
    <property type="term" value="F:ATP binding"/>
    <property type="evidence" value="ECO:0007669"/>
    <property type="project" value="UniProtKB-KW"/>
</dbReference>
<dbReference type="KEGG" id="erz:ER308_16865"/>
<dbReference type="PANTHER" id="PTHR24421:SF61">
    <property type="entry name" value="OXYGEN SENSOR HISTIDINE KINASE NREB"/>
    <property type="match status" value="1"/>
</dbReference>
<keyword evidence="3" id="KW-0902">Two-component regulatory system</keyword>
<dbReference type="InterPro" id="IPR036890">
    <property type="entry name" value="HATPase_C_sf"/>
</dbReference>
<evidence type="ECO:0000259" key="6">
    <source>
        <dbReference type="Pfam" id="PF02518"/>
    </source>
</evidence>
<keyword evidence="9" id="KW-1185">Reference proteome</keyword>
<dbReference type="GO" id="GO:0000160">
    <property type="term" value="P:phosphorelay signal transduction system"/>
    <property type="evidence" value="ECO:0007669"/>
    <property type="project" value="UniProtKB-KW"/>
</dbReference>
<protein>
    <submittedName>
        <fullName evidence="8">ATP-binding protein</fullName>
    </submittedName>
</protein>
<dbReference type="AlphaFoldDB" id="A0A411YIX7"/>
<evidence type="ECO:0000313" key="8">
    <source>
        <dbReference type="EMBL" id="QBI21079.1"/>
    </source>
</evidence>
<feature type="transmembrane region" description="Helical" evidence="5">
    <location>
        <begin position="187"/>
        <end position="207"/>
    </location>
</feature>
<sequence length="441" mass="47002">MPAAPGASRAFPAVPRGRPGLSTVSTATQPPPSADHGSAEPRSRGALFQRSGTDRVLVGVAGGLAARLGVRALLLRIAFVLLATTGPFGLISYAVAWVLSEAPPEDPTEDPARADRTQLAPQQYIGLGLMALGVLVLLREIGLWIGDDLVWPLALAIAGSALIWTRLERRSDRMARAGRLSQGFGGALRLGAGLILVFAGLAALAAANEPLLAGTGALGAAVLTLFGLVLVAGPWALRLARQSAEERRDRIRSEERAEMAAHLHDSVLHTLALIQRTDDPSEAVRLARSQERELRGWLYGGRRQGDALGLSDLVDEMAGRIERHHDVKVEAVVVGDSALDDRLRALIDAAGEAATNAARHAGVETVSVYVEVEPEHVNAFVRDEGCGFDPDVVPADRHGLAESIRGRMRRHGGWATIWSEPGEGTEVELCLPRQTDPLRVR</sequence>
<dbReference type="EMBL" id="CP036402">
    <property type="protein sequence ID" value="QBI21079.1"/>
    <property type="molecule type" value="Genomic_DNA"/>
</dbReference>
<dbReference type="Gene3D" id="3.30.565.10">
    <property type="entry name" value="Histidine kinase-like ATPase, C-terminal domain"/>
    <property type="match status" value="1"/>
</dbReference>
<dbReference type="InterPro" id="IPR003594">
    <property type="entry name" value="HATPase_dom"/>
</dbReference>
<feature type="region of interest" description="Disordered" evidence="4">
    <location>
        <begin position="1"/>
        <end position="43"/>
    </location>
</feature>
<feature type="transmembrane region" description="Helical" evidence="5">
    <location>
        <begin position="149"/>
        <end position="167"/>
    </location>
</feature>
<evidence type="ECO:0000256" key="5">
    <source>
        <dbReference type="SAM" id="Phobius"/>
    </source>
</evidence>
<dbReference type="PANTHER" id="PTHR24421">
    <property type="entry name" value="NITRATE/NITRITE SENSOR PROTEIN NARX-RELATED"/>
    <property type="match status" value="1"/>
</dbReference>
<evidence type="ECO:0000256" key="1">
    <source>
        <dbReference type="ARBA" id="ARBA00022679"/>
    </source>
</evidence>
<dbReference type="GO" id="GO:0016301">
    <property type="term" value="F:kinase activity"/>
    <property type="evidence" value="ECO:0007669"/>
    <property type="project" value="UniProtKB-KW"/>
</dbReference>
<evidence type="ECO:0000256" key="2">
    <source>
        <dbReference type="ARBA" id="ARBA00022777"/>
    </source>
</evidence>
<dbReference type="Proteomes" id="UP000291469">
    <property type="component" value="Chromosome"/>
</dbReference>